<dbReference type="CDD" id="cd20264">
    <property type="entry name" value="Complex1_LYR_LYRM4"/>
    <property type="match status" value="1"/>
</dbReference>
<dbReference type="PANTHER" id="PTHR13166">
    <property type="entry name" value="PROTEIN C6ORF149"/>
    <property type="match status" value="1"/>
</dbReference>
<comment type="similarity">
    <text evidence="1">Belongs to the complex I LYR family.</text>
</comment>
<dbReference type="Pfam" id="PF05347">
    <property type="entry name" value="Complex1_LYR"/>
    <property type="match status" value="1"/>
</dbReference>
<dbReference type="InterPro" id="IPR045297">
    <property type="entry name" value="Complex1_LYR_LYRM4"/>
</dbReference>
<gene>
    <name evidence="3" type="ORF">BJ085DRAFT_15993</name>
</gene>
<name>A0A4V1J4S8_9FUNG</name>
<dbReference type="STRING" id="215637.A0A4V1J4S8"/>
<dbReference type="InterPro" id="IPR008011">
    <property type="entry name" value="Complex1_LYR_dom"/>
</dbReference>
<dbReference type="EMBL" id="ML002624">
    <property type="protein sequence ID" value="RKP36609.1"/>
    <property type="molecule type" value="Genomic_DNA"/>
</dbReference>
<proteinExistence type="inferred from homology"/>
<accession>A0A4V1J4S8</accession>
<dbReference type="InterPro" id="IPR051522">
    <property type="entry name" value="ISC_assembly_LYR"/>
</dbReference>
<evidence type="ECO:0000259" key="2">
    <source>
        <dbReference type="Pfam" id="PF05347"/>
    </source>
</evidence>
<dbReference type="GO" id="GO:0005739">
    <property type="term" value="C:mitochondrion"/>
    <property type="evidence" value="ECO:0007669"/>
    <property type="project" value="TreeGrafter"/>
</dbReference>
<evidence type="ECO:0000256" key="1">
    <source>
        <dbReference type="ARBA" id="ARBA00009508"/>
    </source>
</evidence>
<dbReference type="AlphaFoldDB" id="A0A4V1J4S8"/>
<evidence type="ECO:0000313" key="4">
    <source>
        <dbReference type="Proteomes" id="UP000268162"/>
    </source>
</evidence>
<dbReference type="PANTHER" id="PTHR13166:SF7">
    <property type="entry name" value="LYR MOTIF-CONTAINING PROTEIN 4"/>
    <property type="match status" value="1"/>
</dbReference>
<dbReference type="OrthoDB" id="275715at2759"/>
<protein>
    <submittedName>
        <fullName evidence="3">LYR motif-containing protein 4B-like protein</fullName>
    </submittedName>
</protein>
<dbReference type="Proteomes" id="UP000268162">
    <property type="component" value="Unassembled WGS sequence"/>
</dbReference>
<dbReference type="GO" id="GO:1990221">
    <property type="term" value="C:L-cysteine desulfurase complex"/>
    <property type="evidence" value="ECO:0007669"/>
    <property type="project" value="TreeGrafter"/>
</dbReference>
<dbReference type="GO" id="GO:0016226">
    <property type="term" value="P:iron-sulfur cluster assembly"/>
    <property type="evidence" value="ECO:0007669"/>
    <property type="project" value="InterPro"/>
</dbReference>
<reference evidence="4" key="1">
    <citation type="journal article" date="2018" name="Nat. Microbiol.">
        <title>Leveraging single-cell genomics to expand the fungal tree of life.</title>
        <authorList>
            <person name="Ahrendt S.R."/>
            <person name="Quandt C.A."/>
            <person name="Ciobanu D."/>
            <person name="Clum A."/>
            <person name="Salamov A."/>
            <person name="Andreopoulos B."/>
            <person name="Cheng J.F."/>
            <person name="Woyke T."/>
            <person name="Pelin A."/>
            <person name="Henrissat B."/>
            <person name="Reynolds N.K."/>
            <person name="Benny G.L."/>
            <person name="Smith M.E."/>
            <person name="James T.Y."/>
            <person name="Grigoriev I.V."/>
        </authorList>
    </citation>
    <scope>NUCLEOTIDE SEQUENCE [LARGE SCALE GENOMIC DNA]</scope>
    <source>
        <strain evidence="4">RSA 468</strain>
    </source>
</reference>
<feature type="domain" description="Complex 1 LYR protein" evidence="2">
    <location>
        <begin position="6"/>
        <end position="61"/>
    </location>
</feature>
<keyword evidence="4" id="KW-1185">Reference proteome</keyword>
<organism evidence="3 4">
    <name type="scientific">Dimargaris cristalligena</name>
    <dbReference type="NCBI Taxonomy" id="215637"/>
    <lineage>
        <taxon>Eukaryota</taxon>
        <taxon>Fungi</taxon>
        <taxon>Fungi incertae sedis</taxon>
        <taxon>Zoopagomycota</taxon>
        <taxon>Kickxellomycotina</taxon>
        <taxon>Dimargaritomycetes</taxon>
        <taxon>Dimargaritales</taxon>
        <taxon>Dimargaritaceae</taxon>
        <taxon>Dimargaris</taxon>
    </lineage>
</organism>
<sequence>MAAPNEALSLYRSFLRAARHFNSYNFREYVQRRSRDAFIEHRQVSDPARIQQLLQEARDQLVVAQRQARINALYSHDRLVLEH</sequence>
<evidence type="ECO:0000313" key="3">
    <source>
        <dbReference type="EMBL" id="RKP36609.1"/>
    </source>
</evidence>